<dbReference type="OrthoDB" id="9815946at2"/>
<dbReference type="InterPro" id="IPR038404">
    <property type="entry name" value="TRAP_DctP_sf"/>
</dbReference>
<sequence length="340" mass="36719">MVNIARTGAIAATLTLALAAGCTDASSADDATVDLRLGLIYAPEVPAVECGAQPLAEDPELKRLGLNVLIYPSAQLGGENEMVQQVSTGQLEATIGTASILANDFNFPELTFLEAYYLTDSIEQAFTVHRSKIATELFEQLPERANLQRVGDPWLYGPRHVFGVRPVRQLSDFDGLKFRVPQVDVSIKGAEALGANPTPTAYSELYLAMQQGIVDAGEAPASVIAAESFDEAASYVSLTRHQISASPMVVNSDWWQELSSEQQAGLRSATNAAARAVAECARVADAKAIADWRAGDAVRVVDDVRRDELATRAREYFSHGFPFSEAYRQARQLLERGAGQ</sequence>
<name>A0A4R2QJW9_9PSEU</name>
<feature type="signal peptide" evidence="2">
    <location>
        <begin position="1"/>
        <end position="19"/>
    </location>
</feature>
<dbReference type="InterPro" id="IPR018389">
    <property type="entry name" value="DctP_fam"/>
</dbReference>
<dbReference type="CDD" id="cd13603">
    <property type="entry name" value="PBP2_TRAP_Siap_TeaA_like"/>
    <property type="match status" value="1"/>
</dbReference>
<dbReference type="Pfam" id="PF03480">
    <property type="entry name" value="DctP"/>
    <property type="match status" value="1"/>
</dbReference>
<proteinExistence type="predicted"/>
<protein>
    <submittedName>
        <fullName evidence="3">TRAP-type C4-dicarboxylate transport system substrate-binding protein</fullName>
    </submittedName>
</protein>
<accession>A0A4R2QJW9</accession>
<dbReference type="Gene3D" id="3.40.190.170">
    <property type="entry name" value="Bacterial extracellular solute-binding protein, family 7"/>
    <property type="match status" value="1"/>
</dbReference>
<dbReference type="AlphaFoldDB" id="A0A4R2QJW9"/>
<evidence type="ECO:0000256" key="2">
    <source>
        <dbReference type="SAM" id="SignalP"/>
    </source>
</evidence>
<dbReference type="RefSeq" id="WP_132879304.1">
    <property type="nucleotide sequence ID" value="NZ_SLXQ01000012.1"/>
</dbReference>
<evidence type="ECO:0000313" key="3">
    <source>
        <dbReference type="EMBL" id="TCP47341.1"/>
    </source>
</evidence>
<comment type="caution">
    <text evidence="3">The sequence shown here is derived from an EMBL/GenBank/DDBJ whole genome shotgun (WGS) entry which is preliminary data.</text>
</comment>
<reference evidence="3 4" key="1">
    <citation type="submission" date="2019-03" db="EMBL/GenBank/DDBJ databases">
        <title>Genomic Encyclopedia of Type Strains, Phase IV (KMG-IV): sequencing the most valuable type-strain genomes for metagenomic binning, comparative biology and taxonomic classification.</title>
        <authorList>
            <person name="Goeker M."/>
        </authorList>
    </citation>
    <scope>NUCLEOTIDE SEQUENCE [LARGE SCALE GENOMIC DNA]</scope>
    <source>
        <strain evidence="3 4">DSM 45765</strain>
    </source>
</reference>
<keyword evidence="1 2" id="KW-0732">Signal</keyword>
<dbReference type="PANTHER" id="PTHR33376:SF4">
    <property type="entry name" value="SIALIC ACID-BINDING PERIPLASMIC PROTEIN SIAP"/>
    <property type="match status" value="1"/>
</dbReference>
<dbReference type="PROSITE" id="PS51257">
    <property type="entry name" value="PROKAR_LIPOPROTEIN"/>
    <property type="match status" value="1"/>
</dbReference>
<dbReference type="Proteomes" id="UP000294911">
    <property type="component" value="Unassembled WGS sequence"/>
</dbReference>
<organism evidence="3 4">
    <name type="scientific">Tamaricihabitans halophyticus</name>
    <dbReference type="NCBI Taxonomy" id="1262583"/>
    <lineage>
        <taxon>Bacteria</taxon>
        <taxon>Bacillati</taxon>
        <taxon>Actinomycetota</taxon>
        <taxon>Actinomycetes</taxon>
        <taxon>Pseudonocardiales</taxon>
        <taxon>Pseudonocardiaceae</taxon>
        <taxon>Tamaricihabitans</taxon>
    </lineage>
</organism>
<dbReference type="EMBL" id="SLXQ01000012">
    <property type="protein sequence ID" value="TCP47341.1"/>
    <property type="molecule type" value="Genomic_DNA"/>
</dbReference>
<gene>
    <name evidence="3" type="ORF">EV191_112137</name>
</gene>
<keyword evidence="4" id="KW-1185">Reference proteome</keyword>
<evidence type="ECO:0000256" key="1">
    <source>
        <dbReference type="ARBA" id="ARBA00022729"/>
    </source>
</evidence>
<dbReference type="GO" id="GO:0055085">
    <property type="term" value="P:transmembrane transport"/>
    <property type="evidence" value="ECO:0007669"/>
    <property type="project" value="InterPro"/>
</dbReference>
<dbReference type="NCBIfam" id="NF037995">
    <property type="entry name" value="TRAP_S1"/>
    <property type="match status" value="1"/>
</dbReference>
<evidence type="ECO:0000313" key="4">
    <source>
        <dbReference type="Proteomes" id="UP000294911"/>
    </source>
</evidence>
<feature type="chain" id="PRO_5038706705" evidence="2">
    <location>
        <begin position="20"/>
        <end position="340"/>
    </location>
</feature>
<dbReference type="PANTHER" id="PTHR33376">
    <property type="match status" value="1"/>
</dbReference>